<evidence type="ECO:0000256" key="1">
    <source>
        <dbReference type="SAM" id="Phobius"/>
    </source>
</evidence>
<keyword evidence="1" id="KW-0812">Transmembrane</keyword>
<evidence type="ECO:0000313" key="3">
    <source>
        <dbReference type="Proteomes" id="UP000250043"/>
    </source>
</evidence>
<dbReference type="AlphaFoldDB" id="A0A8E2AUU9"/>
<protein>
    <submittedName>
        <fullName evidence="2">Uncharacterized protein</fullName>
    </submittedName>
</protein>
<feature type="transmembrane region" description="Helical" evidence="1">
    <location>
        <begin position="115"/>
        <end position="135"/>
    </location>
</feature>
<name>A0A8E2AUU9_9APHY</name>
<keyword evidence="3" id="KW-1185">Reference proteome</keyword>
<keyword evidence="1" id="KW-0472">Membrane</keyword>
<feature type="transmembrane region" description="Helical" evidence="1">
    <location>
        <begin position="55"/>
        <end position="77"/>
    </location>
</feature>
<proteinExistence type="predicted"/>
<gene>
    <name evidence="2" type="ORF">OBBRIDRAFT_834738</name>
</gene>
<evidence type="ECO:0000313" key="2">
    <source>
        <dbReference type="EMBL" id="OCH90743.1"/>
    </source>
</evidence>
<sequence>MTQAGAYECAPVECSSRLPLSLLAAADALQPSSSLLAAAAAAAHRRRRCSPPPSLLTAVAGLVSTPILHRAATATLIDLHRDQPLQWPPMARLPLFSTSAPHASGLPGPQSPFVFVQQVGAGCLLVFYSFVSILLPPSSTQLHV</sequence>
<reference evidence="2 3" key="1">
    <citation type="submission" date="2016-07" db="EMBL/GenBank/DDBJ databases">
        <title>Draft genome of the white-rot fungus Obba rivulosa 3A-2.</title>
        <authorList>
            <consortium name="DOE Joint Genome Institute"/>
            <person name="Miettinen O."/>
            <person name="Riley R."/>
            <person name="Acob R."/>
            <person name="Barry K."/>
            <person name="Cullen D."/>
            <person name="De Vries R."/>
            <person name="Hainaut M."/>
            <person name="Hatakka A."/>
            <person name="Henrissat B."/>
            <person name="Hilden K."/>
            <person name="Kuo R."/>
            <person name="Labutti K."/>
            <person name="Lipzen A."/>
            <person name="Makela M.R."/>
            <person name="Sandor L."/>
            <person name="Spatafora J.W."/>
            <person name="Grigoriev I.V."/>
            <person name="Hibbett D.S."/>
        </authorList>
    </citation>
    <scope>NUCLEOTIDE SEQUENCE [LARGE SCALE GENOMIC DNA]</scope>
    <source>
        <strain evidence="2 3">3A-2</strain>
    </source>
</reference>
<dbReference type="Proteomes" id="UP000250043">
    <property type="component" value="Unassembled WGS sequence"/>
</dbReference>
<organism evidence="2 3">
    <name type="scientific">Obba rivulosa</name>
    <dbReference type="NCBI Taxonomy" id="1052685"/>
    <lineage>
        <taxon>Eukaryota</taxon>
        <taxon>Fungi</taxon>
        <taxon>Dikarya</taxon>
        <taxon>Basidiomycota</taxon>
        <taxon>Agaricomycotina</taxon>
        <taxon>Agaricomycetes</taxon>
        <taxon>Polyporales</taxon>
        <taxon>Gelatoporiaceae</taxon>
        <taxon>Obba</taxon>
    </lineage>
</organism>
<keyword evidence="1" id="KW-1133">Transmembrane helix</keyword>
<dbReference type="EMBL" id="KV722398">
    <property type="protein sequence ID" value="OCH90743.1"/>
    <property type="molecule type" value="Genomic_DNA"/>
</dbReference>
<accession>A0A8E2AUU9</accession>